<evidence type="ECO:0008006" key="4">
    <source>
        <dbReference type="Google" id="ProtNLM"/>
    </source>
</evidence>
<comment type="caution">
    <text evidence="2">The sequence shown here is derived from an EMBL/GenBank/DDBJ whole genome shotgun (WGS) entry which is preliminary data.</text>
</comment>
<keyword evidence="1" id="KW-0472">Membrane</keyword>
<organism evidence="2 3">
    <name type="scientific">Lederbergia graminis</name>
    <dbReference type="NCBI Taxonomy" id="735518"/>
    <lineage>
        <taxon>Bacteria</taxon>
        <taxon>Bacillati</taxon>
        <taxon>Bacillota</taxon>
        <taxon>Bacilli</taxon>
        <taxon>Bacillales</taxon>
        <taxon>Bacillaceae</taxon>
        <taxon>Lederbergia</taxon>
    </lineage>
</organism>
<name>A0ABW0LH97_9BACI</name>
<dbReference type="Proteomes" id="UP001596147">
    <property type="component" value="Unassembled WGS sequence"/>
</dbReference>
<sequence>MMKNTKIMSLVIVLIISLILIFFLIQSRFNFIYESGYLNGGDQLNTFTNQYTKILDDGPVTIDLELTKEEKKKILSYMKEIDFFDYPNEIQGLSGLPGGLGHKFQIQYGWKKKSFIWRDGYDQSIKNHKDFYQLTQLIGDIVKSKKEYKELPERTIYPQ</sequence>
<feature type="transmembrane region" description="Helical" evidence="1">
    <location>
        <begin position="7"/>
        <end position="25"/>
    </location>
</feature>
<proteinExistence type="predicted"/>
<accession>A0ABW0LH97</accession>
<keyword evidence="1" id="KW-1133">Transmembrane helix</keyword>
<reference evidence="3" key="1">
    <citation type="journal article" date="2019" name="Int. J. Syst. Evol. Microbiol.">
        <title>The Global Catalogue of Microorganisms (GCM) 10K type strain sequencing project: providing services to taxonomists for standard genome sequencing and annotation.</title>
        <authorList>
            <consortium name="The Broad Institute Genomics Platform"/>
            <consortium name="The Broad Institute Genome Sequencing Center for Infectious Disease"/>
            <person name="Wu L."/>
            <person name="Ma J."/>
        </authorList>
    </citation>
    <scope>NUCLEOTIDE SEQUENCE [LARGE SCALE GENOMIC DNA]</scope>
    <source>
        <strain evidence="3">CGMCC 1.12237</strain>
    </source>
</reference>
<dbReference type="EMBL" id="JBHSMC010000005">
    <property type="protein sequence ID" value="MFC5464372.1"/>
    <property type="molecule type" value="Genomic_DNA"/>
</dbReference>
<keyword evidence="1" id="KW-0812">Transmembrane</keyword>
<evidence type="ECO:0000313" key="2">
    <source>
        <dbReference type="EMBL" id="MFC5464372.1"/>
    </source>
</evidence>
<evidence type="ECO:0000256" key="1">
    <source>
        <dbReference type="SAM" id="Phobius"/>
    </source>
</evidence>
<gene>
    <name evidence="2" type="ORF">ACFPM4_06310</name>
</gene>
<keyword evidence="3" id="KW-1185">Reference proteome</keyword>
<protein>
    <recommendedName>
        <fullName evidence="4">Lipoprotein</fullName>
    </recommendedName>
</protein>
<evidence type="ECO:0000313" key="3">
    <source>
        <dbReference type="Proteomes" id="UP001596147"/>
    </source>
</evidence>